<comment type="caution">
    <text evidence="1">The sequence shown here is derived from an EMBL/GenBank/DDBJ whole genome shotgun (WGS) entry which is preliminary data.</text>
</comment>
<dbReference type="Proteomes" id="UP000789702">
    <property type="component" value="Unassembled WGS sequence"/>
</dbReference>
<dbReference type="EMBL" id="CAJVPU010043590">
    <property type="protein sequence ID" value="CAG8746016.1"/>
    <property type="molecule type" value="Genomic_DNA"/>
</dbReference>
<evidence type="ECO:0000313" key="1">
    <source>
        <dbReference type="EMBL" id="CAG8746016.1"/>
    </source>
</evidence>
<name>A0ACA9QD59_9GLOM</name>
<reference evidence="1" key="1">
    <citation type="submission" date="2021-06" db="EMBL/GenBank/DDBJ databases">
        <authorList>
            <person name="Kallberg Y."/>
            <person name="Tangrot J."/>
            <person name="Rosling A."/>
        </authorList>
    </citation>
    <scope>NUCLEOTIDE SEQUENCE</scope>
    <source>
        <strain evidence="1">IL203A</strain>
    </source>
</reference>
<accession>A0ACA9QD59</accession>
<organism evidence="1 2">
    <name type="scientific">Dentiscutata heterogama</name>
    <dbReference type="NCBI Taxonomy" id="1316150"/>
    <lineage>
        <taxon>Eukaryota</taxon>
        <taxon>Fungi</taxon>
        <taxon>Fungi incertae sedis</taxon>
        <taxon>Mucoromycota</taxon>
        <taxon>Glomeromycotina</taxon>
        <taxon>Glomeromycetes</taxon>
        <taxon>Diversisporales</taxon>
        <taxon>Gigasporaceae</taxon>
        <taxon>Dentiscutata</taxon>
    </lineage>
</organism>
<sequence>MQDHENLKNEKMVAMIGFDPVEYYLDELRKLYSDVALFFHDKHGGTIIGVVWIPTNFTPRPWKASSEINSVLVSKIEDRKGSEYDTNNSNNLRDQNIILNTKAIVLEIERLGEGLVTGIE</sequence>
<gene>
    <name evidence="1" type="ORF">DHETER_LOCUS14347</name>
</gene>
<evidence type="ECO:0000313" key="2">
    <source>
        <dbReference type="Proteomes" id="UP000789702"/>
    </source>
</evidence>
<proteinExistence type="predicted"/>
<feature type="non-terminal residue" evidence="1">
    <location>
        <position position="120"/>
    </location>
</feature>
<protein>
    <submittedName>
        <fullName evidence="1">5253_t:CDS:1</fullName>
    </submittedName>
</protein>
<keyword evidence="2" id="KW-1185">Reference proteome</keyword>